<dbReference type="Gene3D" id="3.40.630.10">
    <property type="entry name" value="Zn peptidases"/>
    <property type="match status" value="1"/>
</dbReference>
<dbReference type="SUPFAM" id="SSF53187">
    <property type="entry name" value="Zn-dependent exopeptidases"/>
    <property type="match status" value="1"/>
</dbReference>
<evidence type="ECO:0000256" key="8">
    <source>
        <dbReference type="ARBA" id="ARBA00023049"/>
    </source>
</evidence>
<evidence type="ECO:0000313" key="9">
    <source>
        <dbReference type="EMBL" id="SSC13075.1"/>
    </source>
</evidence>
<dbReference type="Proteomes" id="UP000250796">
    <property type="component" value="Chromosome MESINF"/>
</dbReference>
<evidence type="ECO:0000256" key="5">
    <source>
        <dbReference type="ARBA" id="ARBA00022801"/>
    </source>
</evidence>
<dbReference type="InterPro" id="IPR036264">
    <property type="entry name" value="Bact_exopeptidase_dim_dom"/>
</dbReference>
<dbReference type="Gene3D" id="3.30.70.360">
    <property type="match status" value="2"/>
</dbReference>
<dbReference type="GO" id="GO:0006526">
    <property type="term" value="P:L-arginine biosynthetic process"/>
    <property type="evidence" value="ECO:0007669"/>
    <property type="project" value="TreeGrafter"/>
</dbReference>
<dbReference type="InterPro" id="IPR050072">
    <property type="entry name" value="Peptidase_M20A"/>
</dbReference>
<dbReference type="PANTHER" id="PTHR43808">
    <property type="entry name" value="ACETYLORNITHINE DEACETYLASE"/>
    <property type="match status" value="1"/>
</dbReference>
<keyword evidence="3" id="KW-0645">Protease</keyword>
<sequence>MDKKLDDLVISLKDEMVNSISESIKIKSVRENPVEEGPFGEGIKKSLEHTVKLAKKLGFQARNAEGYVGIVDFGSGKTFGVLGHLDVVPEGEGWEVPPYSGLVKDGEIWGRGTQDDKGPMIAALYALKAIKEYCPNPSKRIRLIFGTNEESGWECMKYYVKHEEIPDMSVTPDAEFPVIFAEKGIVNYTISSLTDNGGAGLVMESLQAGEAANMVASTARVVLKGVAPDIFNKIKNFKPSNEVRIEIRESDGKVEALFTGASAHGSTPYKGHSALAAMVDLLADLPFSDRELCNFLHLVRSKIGYEFFGESLGIAGRDSMSGELTLNLGTMKLVGGEIKLVINIRYPVFFNEAMVRTQIEEAFKGCRVEMHNNKNPLYVSPDSDLVKMCRQVYREMTGHDEKPIAIGGGTYARAVPNAVAFGALFPGGIERAHQPNERVSIDDILMVARIYAQLFLRFLQS</sequence>
<dbReference type="Pfam" id="PF01546">
    <property type="entry name" value="Peptidase_M20"/>
    <property type="match status" value="1"/>
</dbReference>
<reference evidence="9 10" key="1">
    <citation type="submission" date="2017-01" db="EMBL/GenBank/DDBJ databases">
        <authorList>
            <person name="Erauso G."/>
        </authorList>
    </citation>
    <scope>NUCLEOTIDE SEQUENCE [LARGE SCALE GENOMIC DNA]</scope>
    <source>
        <strain evidence="9">MESINF1</strain>
    </source>
</reference>
<evidence type="ECO:0000313" key="10">
    <source>
        <dbReference type="Proteomes" id="UP000250796"/>
    </source>
</evidence>
<dbReference type="GO" id="GO:0008270">
    <property type="term" value="F:zinc ion binding"/>
    <property type="evidence" value="ECO:0007669"/>
    <property type="project" value="InterPro"/>
</dbReference>
<gene>
    <name evidence="9" type="primary">ytjP</name>
    <name evidence="9" type="ORF">MESINF_1631</name>
</gene>
<dbReference type="CDD" id="cd03888">
    <property type="entry name" value="M20_PepV"/>
    <property type="match status" value="1"/>
</dbReference>
<organism evidence="9 10">
    <name type="scientific">Mesotoga infera</name>
    <dbReference type="NCBI Taxonomy" id="1236046"/>
    <lineage>
        <taxon>Bacteria</taxon>
        <taxon>Thermotogati</taxon>
        <taxon>Thermotogota</taxon>
        <taxon>Thermotogae</taxon>
        <taxon>Kosmotogales</taxon>
        <taxon>Kosmotogaceae</taxon>
        <taxon>Mesotoga</taxon>
    </lineage>
</organism>
<evidence type="ECO:0000256" key="3">
    <source>
        <dbReference type="ARBA" id="ARBA00022670"/>
    </source>
</evidence>
<dbReference type="NCBIfam" id="NF005591">
    <property type="entry name" value="PRK07318.1"/>
    <property type="match status" value="1"/>
</dbReference>
<protein>
    <submittedName>
        <fullName evidence="9">Putative dipeptidase ytjP</fullName>
        <ecNumber evidence="9">3.4.13.-</ecNumber>
    </submittedName>
</protein>
<dbReference type="AlphaFoldDB" id="A0A7Z7LFD2"/>
<dbReference type="EC" id="3.4.13.-" evidence="9"/>
<dbReference type="KEGG" id="minf:MESINF_1631"/>
<dbReference type="InterPro" id="IPR001261">
    <property type="entry name" value="ArgE/DapE_CS"/>
</dbReference>
<comment type="similarity">
    <text evidence="2">Belongs to the peptidase M20A family.</text>
</comment>
<dbReference type="RefSeq" id="WP_169699265.1">
    <property type="nucleotide sequence ID" value="NZ_LS974202.1"/>
</dbReference>
<evidence type="ECO:0000256" key="2">
    <source>
        <dbReference type="ARBA" id="ARBA00006247"/>
    </source>
</evidence>
<keyword evidence="5 9" id="KW-0378">Hydrolase</keyword>
<keyword evidence="10" id="KW-1185">Reference proteome</keyword>
<dbReference type="InterPro" id="IPR002933">
    <property type="entry name" value="Peptidase_M20"/>
</dbReference>
<keyword evidence="6" id="KW-0862">Zinc</keyword>
<evidence type="ECO:0000256" key="1">
    <source>
        <dbReference type="ARBA" id="ARBA00001947"/>
    </source>
</evidence>
<dbReference type="NCBIfam" id="TIGR01887">
    <property type="entry name" value="dipeptidaselike"/>
    <property type="match status" value="1"/>
</dbReference>
<comment type="cofactor">
    <cofactor evidence="1">
        <name>Zn(2+)</name>
        <dbReference type="ChEBI" id="CHEBI:29105"/>
    </cofactor>
</comment>
<dbReference type="PANTHER" id="PTHR43808:SF31">
    <property type="entry name" value="N-ACETYL-L-CITRULLINE DEACETYLASE"/>
    <property type="match status" value="1"/>
</dbReference>
<name>A0A7Z7LFD2_9BACT</name>
<dbReference type="GO" id="GO:0016805">
    <property type="term" value="F:dipeptidase activity"/>
    <property type="evidence" value="ECO:0007669"/>
    <property type="project" value="UniProtKB-KW"/>
</dbReference>
<dbReference type="InterPro" id="IPR010964">
    <property type="entry name" value="M20A_pepV-rel"/>
</dbReference>
<dbReference type="SUPFAM" id="SSF55031">
    <property type="entry name" value="Bacterial exopeptidase dimerisation domain"/>
    <property type="match status" value="1"/>
</dbReference>
<keyword evidence="4" id="KW-0479">Metal-binding</keyword>
<proteinExistence type="inferred from homology"/>
<dbReference type="PROSITE" id="PS00759">
    <property type="entry name" value="ARGE_DAPE_CPG2_2"/>
    <property type="match status" value="1"/>
</dbReference>
<dbReference type="GO" id="GO:0008777">
    <property type="term" value="F:acetylornithine deacetylase activity"/>
    <property type="evidence" value="ECO:0007669"/>
    <property type="project" value="TreeGrafter"/>
</dbReference>
<keyword evidence="8" id="KW-0482">Metalloprotease</keyword>
<dbReference type="EMBL" id="LS974202">
    <property type="protein sequence ID" value="SSC13075.1"/>
    <property type="molecule type" value="Genomic_DNA"/>
</dbReference>
<evidence type="ECO:0000256" key="4">
    <source>
        <dbReference type="ARBA" id="ARBA00022723"/>
    </source>
</evidence>
<accession>A0A7Z7LFD2</accession>
<evidence type="ECO:0000256" key="7">
    <source>
        <dbReference type="ARBA" id="ARBA00022997"/>
    </source>
</evidence>
<dbReference type="GO" id="GO:0008237">
    <property type="term" value="F:metallopeptidase activity"/>
    <property type="evidence" value="ECO:0007669"/>
    <property type="project" value="UniProtKB-KW"/>
</dbReference>
<dbReference type="GO" id="GO:0006508">
    <property type="term" value="P:proteolysis"/>
    <property type="evidence" value="ECO:0007669"/>
    <property type="project" value="UniProtKB-KW"/>
</dbReference>
<evidence type="ECO:0000256" key="6">
    <source>
        <dbReference type="ARBA" id="ARBA00022833"/>
    </source>
</evidence>
<keyword evidence="7 9" id="KW-0224">Dipeptidase</keyword>